<gene>
    <name evidence="1" type="ORF">BU23DRAFT_118851</name>
</gene>
<sequence>MIILKGFNVGQSDRKTLAYVSPKTSSSYIQCKSRIIGLGKFTIIYRNHPILLIICICDIDEAGLRCTASERVKDVKIFGVLKVSTHPLTMQDGSDPLAAKRLVRIAASDGVPVRRNQCAISSSRSPG</sequence>
<organism evidence="1 2">
    <name type="scientific">Bimuria novae-zelandiae CBS 107.79</name>
    <dbReference type="NCBI Taxonomy" id="1447943"/>
    <lineage>
        <taxon>Eukaryota</taxon>
        <taxon>Fungi</taxon>
        <taxon>Dikarya</taxon>
        <taxon>Ascomycota</taxon>
        <taxon>Pezizomycotina</taxon>
        <taxon>Dothideomycetes</taxon>
        <taxon>Pleosporomycetidae</taxon>
        <taxon>Pleosporales</taxon>
        <taxon>Massarineae</taxon>
        <taxon>Didymosphaeriaceae</taxon>
        <taxon>Bimuria</taxon>
    </lineage>
</organism>
<reference evidence="1" key="1">
    <citation type="journal article" date="2020" name="Stud. Mycol.">
        <title>101 Dothideomycetes genomes: a test case for predicting lifestyles and emergence of pathogens.</title>
        <authorList>
            <person name="Haridas S."/>
            <person name="Albert R."/>
            <person name="Binder M."/>
            <person name="Bloem J."/>
            <person name="Labutti K."/>
            <person name="Salamov A."/>
            <person name="Andreopoulos B."/>
            <person name="Baker S."/>
            <person name="Barry K."/>
            <person name="Bills G."/>
            <person name="Bluhm B."/>
            <person name="Cannon C."/>
            <person name="Castanera R."/>
            <person name="Culley D."/>
            <person name="Daum C."/>
            <person name="Ezra D."/>
            <person name="Gonzalez J."/>
            <person name="Henrissat B."/>
            <person name="Kuo A."/>
            <person name="Liang C."/>
            <person name="Lipzen A."/>
            <person name="Lutzoni F."/>
            <person name="Magnuson J."/>
            <person name="Mondo S."/>
            <person name="Nolan M."/>
            <person name="Ohm R."/>
            <person name="Pangilinan J."/>
            <person name="Park H.-J."/>
            <person name="Ramirez L."/>
            <person name="Alfaro M."/>
            <person name="Sun H."/>
            <person name="Tritt A."/>
            <person name="Yoshinaga Y."/>
            <person name="Zwiers L.-H."/>
            <person name="Turgeon B."/>
            <person name="Goodwin S."/>
            <person name="Spatafora J."/>
            <person name="Crous P."/>
            <person name="Grigoriev I."/>
        </authorList>
    </citation>
    <scope>NUCLEOTIDE SEQUENCE</scope>
    <source>
        <strain evidence="1">CBS 107.79</strain>
    </source>
</reference>
<evidence type="ECO:0000313" key="2">
    <source>
        <dbReference type="Proteomes" id="UP000800036"/>
    </source>
</evidence>
<evidence type="ECO:0000313" key="1">
    <source>
        <dbReference type="EMBL" id="KAF1974162.1"/>
    </source>
</evidence>
<protein>
    <submittedName>
        <fullName evidence="1">Uncharacterized protein</fullName>
    </submittedName>
</protein>
<dbReference type="Proteomes" id="UP000800036">
    <property type="component" value="Unassembled WGS sequence"/>
</dbReference>
<keyword evidence="2" id="KW-1185">Reference proteome</keyword>
<dbReference type="EMBL" id="ML976676">
    <property type="protein sequence ID" value="KAF1974162.1"/>
    <property type="molecule type" value="Genomic_DNA"/>
</dbReference>
<name>A0A6A5VDX9_9PLEO</name>
<accession>A0A6A5VDX9</accession>
<dbReference type="AlphaFoldDB" id="A0A6A5VDX9"/>
<proteinExistence type="predicted"/>